<keyword evidence="1" id="KW-0732">Signal</keyword>
<reference evidence="3 4" key="1">
    <citation type="submission" date="2021-05" db="EMBL/GenBank/DDBJ databases">
        <title>Comparative genomic studies on the polysaccharide-degrading batcterial strains of the Flammeovirga genus.</title>
        <authorList>
            <person name="Zewei F."/>
            <person name="Zheng Z."/>
            <person name="Yu L."/>
            <person name="Ruyue G."/>
            <person name="Yanhong M."/>
            <person name="Yuanyuan C."/>
            <person name="Jingyan G."/>
            <person name="Wenjun H."/>
        </authorList>
    </citation>
    <scope>NUCLEOTIDE SEQUENCE [LARGE SCALE GENOMIC DNA]</scope>
    <source>
        <strain evidence="3 4">NBRC:100898</strain>
    </source>
</reference>
<feature type="signal peptide" evidence="1">
    <location>
        <begin position="1"/>
        <end position="19"/>
    </location>
</feature>
<gene>
    <name evidence="3" type="ORF">KMW28_13995</name>
</gene>
<evidence type="ECO:0000256" key="1">
    <source>
        <dbReference type="SAM" id="SignalP"/>
    </source>
</evidence>
<proteinExistence type="predicted"/>
<dbReference type="RefSeq" id="WP_169665101.1">
    <property type="nucleotide sequence ID" value="NZ_CP076132.1"/>
</dbReference>
<feature type="chain" id="PRO_5043567279" description="DUF5777 domain-containing protein" evidence="1">
    <location>
        <begin position="20"/>
        <end position="283"/>
    </location>
</feature>
<dbReference type="KEGG" id="fya:KMW28_13995"/>
<protein>
    <recommendedName>
        <fullName evidence="2">DUF5777 domain-containing protein</fullName>
    </recommendedName>
</protein>
<accession>A0AAX1MZL0</accession>
<evidence type="ECO:0000259" key="2">
    <source>
        <dbReference type="Pfam" id="PF19089"/>
    </source>
</evidence>
<sequence>MKLLFFLFSSIFICSSVLAQDDLLNEINTDSIDEQFEMPAFKATRIINGESSKLAAKKEFHLVISHRFGSIKDGFTTFFGLDNANTYIGLLYGITDKLNVSLGRETYRKTIVGSLKYKITEQSKDFPLHLVAFAGIYANTQLSDNAYPELTNTDRLSFLYQLQVARRLTDHFSLQLTPKYVRQNLKYSDYDIYNYFILGAGGRYKVSKRVALTAEYDYNFSRPEQNPFKNPLSLGVDLETGGHVFQLLFSNAQANLPPSYLTYATGDWSEGEIYFGFNIVRVF</sequence>
<keyword evidence="4" id="KW-1185">Reference proteome</keyword>
<organism evidence="3 4">
    <name type="scientific">Flammeovirga yaeyamensis</name>
    <dbReference type="NCBI Taxonomy" id="367791"/>
    <lineage>
        <taxon>Bacteria</taxon>
        <taxon>Pseudomonadati</taxon>
        <taxon>Bacteroidota</taxon>
        <taxon>Cytophagia</taxon>
        <taxon>Cytophagales</taxon>
        <taxon>Flammeovirgaceae</taxon>
        <taxon>Flammeovirga</taxon>
    </lineage>
</organism>
<dbReference type="Proteomes" id="UP000678679">
    <property type="component" value="Chromosome 1"/>
</dbReference>
<dbReference type="InterPro" id="IPR045916">
    <property type="entry name" value="DUF5777"/>
</dbReference>
<dbReference type="SUPFAM" id="SSF56935">
    <property type="entry name" value="Porins"/>
    <property type="match status" value="1"/>
</dbReference>
<name>A0AAX1MZL0_9BACT</name>
<dbReference type="Pfam" id="PF19089">
    <property type="entry name" value="DUF5777"/>
    <property type="match status" value="1"/>
</dbReference>
<dbReference type="AlphaFoldDB" id="A0AAX1MZL0"/>
<evidence type="ECO:0000313" key="3">
    <source>
        <dbReference type="EMBL" id="QWG00763.1"/>
    </source>
</evidence>
<feature type="domain" description="DUF5777" evidence="2">
    <location>
        <begin position="41"/>
        <end position="283"/>
    </location>
</feature>
<evidence type="ECO:0000313" key="4">
    <source>
        <dbReference type="Proteomes" id="UP000678679"/>
    </source>
</evidence>
<dbReference type="EMBL" id="CP076132">
    <property type="protein sequence ID" value="QWG00763.1"/>
    <property type="molecule type" value="Genomic_DNA"/>
</dbReference>